<dbReference type="Pfam" id="PF20176">
    <property type="entry name" value="DUF6541"/>
    <property type="match status" value="1"/>
</dbReference>
<name>A0ABT0R3B9_9MICO</name>
<keyword evidence="3" id="KW-1185">Reference proteome</keyword>
<keyword evidence="1" id="KW-0812">Transmembrane</keyword>
<feature type="transmembrane region" description="Helical" evidence="1">
    <location>
        <begin position="105"/>
        <end position="127"/>
    </location>
</feature>
<sequence length="665" mass="70581">MIAGEVTSDAIIVLLVAGAVLYVPGLALILAARVRLPYAVGFAPAMTAGVFALLGLLYPLAGIPWNLGTAGAGTAVVALAGGLVGRVARARTGVLSVPDDAPAGLLGGAVLSAAALVAALVLLVPMYRISPGLNSLISSFDSMFHYNAVALVRDRGDVSPFTGLEIMFDGSPTFYPILFHQVASLVPGEIVRAVNASVLVMLCSSATAMASLLWILTPASFPRWQRALIAGLLVPSVFLFFSIPFMALTVGLWPNAFASSLLPAVMAAALLTVRRVREGIARSSVGPTGTVVSALPVALIVGGAICVHPSMAFSAAVLAWCIAVAVLVRQLRTRRRLALAGLGACLAVLVVYDVVGATLLRSMAQTVKPWMSGPAVVMTMLADRPRLTVIPLKLLFVVPVYLLTLVGVVSVLRRRTTLGLALVIHLIATFVIALGAMIPFLPISSLANPWFQARERILPMFTMTAIALAAIGLAAIVPWLRRRAPALRAALGLGIAAALLAPVALTATDWMRMPRLLELSLHRDGYLVAYVSSEERDFIEESSAQIPRTAVVLGVPSDGTPMFYSLGDRSVVFPHGGYPSTPTQMLLATRGDDILTDPEVCRTLRGFGEEVYFYEDRSPFRAGLIMSPLHRQVYGALDRFYPTGQTLVAQSPDGLYRLYRLDLPC</sequence>
<proteinExistence type="predicted"/>
<dbReference type="EMBL" id="JAKNCJ010000010">
    <property type="protein sequence ID" value="MCL6424239.1"/>
    <property type="molecule type" value="Genomic_DNA"/>
</dbReference>
<organism evidence="2 3">
    <name type="scientific">Brachybacterium equifaecis</name>
    <dbReference type="NCBI Taxonomy" id="2910770"/>
    <lineage>
        <taxon>Bacteria</taxon>
        <taxon>Bacillati</taxon>
        <taxon>Actinomycetota</taxon>
        <taxon>Actinomycetes</taxon>
        <taxon>Micrococcales</taxon>
        <taxon>Dermabacteraceae</taxon>
        <taxon>Brachybacterium</taxon>
    </lineage>
</organism>
<feature type="transmembrane region" description="Helical" evidence="1">
    <location>
        <begin position="461"/>
        <end position="480"/>
    </location>
</feature>
<feature type="transmembrane region" description="Helical" evidence="1">
    <location>
        <begin position="256"/>
        <end position="273"/>
    </location>
</feature>
<feature type="transmembrane region" description="Helical" evidence="1">
    <location>
        <begin position="418"/>
        <end position="441"/>
    </location>
</feature>
<feature type="transmembrane region" description="Helical" evidence="1">
    <location>
        <begin position="394"/>
        <end position="412"/>
    </location>
</feature>
<evidence type="ECO:0000313" key="2">
    <source>
        <dbReference type="EMBL" id="MCL6424239.1"/>
    </source>
</evidence>
<comment type="caution">
    <text evidence="2">The sequence shown here is derived from an EMBL/GenBank/DDBJ whole genome shotgun (WGS) entry which is preliminary data.</text>
</comment>
<evidence type="ECO:0000313" key="3">
    <source>
        <dbReference type="Proteomes" id="UP001203761"/>
    </source>
</evidence>
<gene>
    <name evidence="2" type="ORF">Bequi_12765</name>
</gene>
<dbReference type="Proteomes" id="UP001203761">
    <property type="component" value="Unassembled WGS sequence"/>
</dbReference>
<feature type="transmembrane region" description="Helical" evidence="1">
    <location>
        <begin position="486"/>
        <end position="507"/>
    </location>
</feature>
<feature type="transmembrane region" description="Helical" evidence="1">
    <location>
        <begin position="194"/>
        <end position="216"/>
    </location>
</feature>
<dbReference type="RefSeq" id="WP_249738321.1">
    <property type="nucleotide sequence ID" value="NZ_JAKNCJ010000010.1"/>
</dbReference>
<reference evidence="2" key="1">
    <citation type="submission" date="2022-02" db="EMBL/GenBank/DDBJ databases">
        <authorList>
            <person name="Lee M."/>
            <person name="Kim S.-J."/>
            <person name="Jung M.-Y."/>
        </authorList>
    </citation>
    <scope>NUCLEOTIDE SEQUENCE</scope>
    <source>
        <strain evidence="2">JHP9</strain>
    </source>
</reference>
<feature type="transmembrane region" description="Helical" evidence="1">
    <location>
        <begin position="285"/>
        <end position="305"/>
    </location>
</feature>
<feature type="transmembrane region" description="Helical" evidence="1">
    <location>
        <begin position="38"/>
        <end position="57"/>
    </location>
</feature>
<feature type="transmembrane region" description="Helical" evidence="1">
    <location>
        <begin position="311"/>
        <end position="328"/>
    </location>
</feature>
<keyword evidence="1" id="KW-0472">Membrane</keyword>
<feature type="transmembrane region" description="Helical" evidence="1">
    <location>
        <begin position="63"/>
        <end position="84"/>
    </location>
</feature>
<dbReference type="InterPro" id="IPR046671">
    <property type="entry name" value="DUF6541"/>
</dbReference>
<evidence type="ECO:0000256" key="1">
    <source>
        <dbReference type="SAM" id="Phobius"/>
    </source>
</evidence>
<feature type="transmembrane region" description="Helical" evidence="1">
    <location>
        <begin position="228"/>
        <end position="250"/>
    </location>
</feature>
<protein>
    <submittedName>
        <fullName evidence="2">Uncharacterized protein</fullName>
    </submittedName>
</protein>
<feature type="transmembrane region" description="Helical" evidence="1">
    <location>
        <begin position="337"/>
        <end position="360"/>
    </location>
</feature>
<accession>A0ABT0R3B9</accession>
<keyword evidence="1" id="KW-1133">Transmembrane helix</keyword>
<feature type="transmembrane region" description="Helical" evidence="1">
    <location>
        <begin position="12"/>
        <end position="31"/>
    </location>
</feature>